<sequence>MAPEIRKLPLLRSLCILLISAVTCPIVCQEQPNVTCKHPPRPPGVDPVYPSDVDLLQFSLNLEYLEAEWFLFGALGHGLDTIAKDLVMGGPAAIGAHRANIDDTTRRIIEEFGYQEIAHLREISKVFGGFPRPWLDLSSYNFALLFDKAVGQTLRPPFDPYKNTINYLLGSYVIPYVGLVGYVGANQNIYGHKAKRILAGLLGVEAGQDAVIRTMLYERRDQVVQPYNFTVAEFTGFLSDLRNRLAMCTNKDEGLLVPPELGAENKTSSNVLAANHKSLAHTRTPAQILRIVYATSDEAKPGGFFPLGCNGKIATGFMIKTS</sequence>
<dbReference type="Pfam" id="PF13668">
    <property type="entry name" value="Ferritin_2"/>
    <property type="match status" value="1"/>
</dbReference>
<keyword evidence="3" id="KW-1185">Reference proteome</keyword>
<evidence type="ECO:0000256" key="1">
    <source>
        <dbReference type="SAM" id="SignalP"/>
    </source>
</evidence>
<comment type="caution">
    <text evidence="2">The sequence shown here is derived from an EMBL/GenBank/DDBJ whole genome shotgun (WGS) entry which is preliminary data.</text>
</comment>
<evidence type="ECO:0008006" key="4">
    <source>
        <dbReference type="Google" id="ProtNLM"/>
    </source>
</evidence>
<evidence type="ECO:0000313" key="2">
    <source>
        <dbReference type="EMBL" id="KAG9445039.1"/>
    </source>
</evidence>
<dbReference type="Proteomes" id="UP000825729">
    <property type="component" value="Unassembled WGS sequence"/>
</dbReference>
<dbReference type="PANTHER" id="PTHR31694:SF26">
    <property type="entry name" value="OS05G0151100 PROTEIN"/>
    <property type="match status" value="1"/>
</dbReference>
<evidence type="ECO:0000313" key="3">
    <source>
        <dbReference type="Proteomes" id="UP000825729"/>
    </source>
</evidence>
<feature type="chain" id="PRO_5043518444" description="Desiccation-related protein PCC13-62" evidence="1">
    <location>
        <begin position="30"/>
        <end position="322"/>
    </location>
</feature>
<accession>A0AAV7E8J9</accession>
<dbReference type="PANTHER" id="PTHR31694">
    <property type="entry name" value="DESICCATION-LIKE PROTEIN"/>
    <property type="match status" value="1"/>
</dbReference>
<dbReference type="InterPro" id="IPR052965">
    <property type="entry name" value="Pigment-catalase-like"/>
</dbReference>
<name>A0AAV7E8J9_ARIFI</name>
<gene>
    <name evidence="2" type="ORF">H6P81_016379</name>
</gene>
<dbReference type="EMBL" id="JAINDJ010000006">
    <property type="protein sequence ID" value="KAG9445039.1"/>
    <property type="molecule type" value="Genomic_DNA"/>
</dbReference>
<keyword evidence="1" id="KW-0732">Signal</keyword>
<reference evidence="2 3" key="1">
    <citation type="submission" date="2021-07" db="EMBL/GenBank/DDBJ databases">
        <title>The Aristolochia fimbriata genome: insights into angiosperm evolution, floral development and chemical biosynthesis.</title>
        <authorList>
            <person name="Jiao Y."/>
        </authorList>
    </citation>
    <scope>NUCLEOTIDE SEQUENCE [LARGE SCALE GENOMIC DNA]</scope>
    <source>
        <strain evidence="2">IBCAS-2021</strain>
        <tissue evidence="2">Leaf</tissue>
    </source>
</reference>
<dbReference type="AlphaFoldDB" id="A0AAV7E8J9"/>
<protein>
    <recommendedName>
        <fullName evidence="4">Desiccation-related protein PCC13-62</fullName>
    </recommendedName>
</protein>
<proteinExistence type="predicted"/>
<feature type="signal peptide" evidence="1">
    <location>
        <begin position="1"/>
        <end position="29"/>
    </location>
</feature>
<organism evidence="2 3">
    <name type="scientific">Aristolochia fimbriata</name>
    <name type="common">White veined hardy Dutchman's pipe vine</name>
    <dbReference type="NCBI Taxonomy" id="158543"/>
    <lineage>
        <taxon>Eukaryota</taxon>
        <taxon>Viridiplantae</taxon>
        <taxon>Streptophyta</taxon>
        <taxon>Embryophyta</taxon>
        <taxon>Tracheophyta</taxon>
        <taxon>Spermatophyta</taxon>
        <taxon>Magnoliopsida</taxon>
        <taxon>Magnoliidae</taxon>
        <taxon>Piperales</taxon>
        <taxon>Aristolochiaceae</taxon>
        <taxon>Aristolochia</taxon>
    </lineage>
</organism>